<dbReference type="Proteomes" id="UP001078443">
    <property type="component" value="Unassembled WGS sequence"/>
</dbReference>
<dbReference type="PANTHER" id="PTHR42711">
    <property type="entry name" value="ABC TRANSPORTER ATP-BINDING PROTEIN"/>
    <property type="match status" value="1"/>
</dbReference>
<keyword evidence="2" id="KW-0813">Transport</keyword>
<sequence length="295" mass="33694">MNVIEIDKLTKYYGKSRGIIDVSFNVKKGEIFGFIGPNGSGKSTTIRTLLSLIYPSSGSAKIFGKDIIEFSSEIKKEIGYLPSEVFYYDNMKVIDLLKYSASFYKKDYTKKIKELSEVMNLDLNKKINDLSFGNKKKVGIVQALLHEPKLIILDEPTSGLDPLIQQNFFNLLEQEKKKGVTILFSSHILSEVQKLCDRVAIIKDGKIVNVENISSLKENSYKKFKIEIPSKPAENYFNINGVNNLEVKDNIINFIFKGNLNSIMNKISNIKVSNIWINDPDLEEIFMHYYSEKED</sequence>
<evidence type="ECO:0000313" key="6">
    <source>
        <dbReference type="EMBL" id="MCY6483091.1"/>
    </source>
</evidence>
<keyword evidence="3" id="KW-0547">Nucleotide-binding</keyword>
<evidence type="ECO:0000256" key="1">
    <source>
        <dbReference type="ARBA" id="ARBA00005417"/>
    </source>
</evidence>
<dbReference type="PROSITE" id="PS00211">
    <property type="entry name" value="ABC_TRANSPORTER_1"/>
    <property type="match status" value="1"/>
</dbReference>
<dbReference type="EMBL" id="JAPQER010000001">
    <property type="protein sequence ID" value="MCY6483091.1"/>
    <property type="molecule type" value="Genomic_DNA"/>
</dbReference>
<proteinExistence type="inferred from homology"/>
<dbReference type="GO" id="GO:0005524">
    <property type="term" value="F:ATP binding"/>
    <property type="evidence" value="ECO:0007669"/>
    <property type="project" value="UniProtKB-KW"/>
</dbReference>
<dbReference type="Gene3D" id="3.40.50.300">
    <property type="entry name" value="P-loop containing nucleotide triphosphate hydrolases"/>
    <property type="match status" value="1"/>
</dbReference>
<reference evidence="6" key="1">
    <citation type="submission" date="2022-12" db="EMBL/GenBank/DDBJ databases">
        <authorList>
            <person name="Wang J."/>
        </authorList>
    </citation>
    <scope>NUCLEOTIDE SEQUENCE</scope>
    <source>
        <strain evidence="6">HY-45-18</strain>
    </source>
</reference>
<dbReference type="CDD" id="cd03230">
    <property type="entry name" value="ABC_DR_subfamily_A"/>
    <property type="match status" value="1"/>
</dbReference>
<dbReference type="InterPro" id="IPR003593">
    <property type="entry name" value="AAA+_ATPase"/>
</dbReference>
<evidence type="ECO:0000259" key="5">
    <source>
        <dbReference type="PROSITE" id="PS50893"/>
    </source>
</evidence>
<name>A0ABT4CVV7_9CLOT</name>
<dbReference type="InterPro" id="IPR003439">
    <property type="entry name" value="ABC_transporter-like_ATP-bd"/>
</dbReference>
<dbReference type="SUPFAM" id="SSF52540">
    <property type="entry name" value="P-loop containing nucleoside triphosphate hydrolases"/>
    <property type="match status" value="1"/>
</dbReference>
<evidence type="ECO:0000313" key="7">
    <source>
        <dbReference type="Proteomes" id="UP001078443"/>
    </source>
</evidence>
<dbReference type="RefSeq" id="WP_268039353.1">
    <property type="nucleotide sequence ID" value="NZ_JAPQER010000001.1"/>
</dbReference>
<comment type="similarity">
    <text evidence="1">Belongs to the ABC transporter superfamily.</text>
</comment>
<evidence type="ECO:0000256" key="4">
    <source>
        <dbReference type="ARBA" id="ARBA00022840"/>
    </source>
</evidence>
<gene>
    <name evidence="6" type="ORF">OW763_01820</name>
</gene>
<keyword evidence="4 6" id="KW-0067">ATP-binding</keyword>
<dbReference type="PROSITE" id="PS50893">
    <property type="entry name" value="ABC_TRANSPORTER_2"/>
    <property type="match status" value="1"/>
</dbReference>
<comment type="caution">
    <text evidence="6">The sequence shown here is derived from an EMBL/GenBank/DDBJ whole genome shotgun (WGS) entry which is preliminary data.</text>
</comment>
<accession>A0ABT4CVV7</accession>
<feature type="domain" description="ABC transporter" evidence="5">
    <location>
        <begin position="4"/>
        <end position="229"/>
    </location>
</feature>
<dbReference type="Pfam" id="PF00005">
    <property type="entry name" value="ABC_tran"/>
    <property type="match status" value="1"/>
</dbReference>
<dbReference type="InterPro" id="IPR050763">
    <property type="entry name" value="ABC_transporter_ATP-binding"/>
</dbReference>
<keyword evidence="7" id="KW-1185">Reference proteome</keyword>
<dbReference type="PANTHER" id="PTHR42711:SF5">
    <property type="entry name" value="ABC TRANSPORTER ATP-BINDING PROTEIN NATA"/>
    <property type="match status" value="1"/>
</dbReference>
<dbReference type="SMART" id="SM00382">
    <property type="entry name" value="AAA"/>
    <property type="match status" value="1"/>
</dbReference>
<dbReference type="InterPro" id="IPR027417">
    <property type="entry name" value="P-loop_NTPase"/>
</dbReference>
<evidence type="ECO:0000256" key="3">
    <source>
        <dbReference type="ARBA" id="ARBA00022741"/>
    </source>
</evidence>
<protein>
    <submittedName>
        <fullName evidence="6">ABC transporter ATP-binding protein</fullName>
    </submittedName>
</protein>
<evidence type="ECO:0000256" key="2">
    <source>
        <dbReference type="ARBA" id="ARBA00022448"/>
    </source>
</evidence>
<dbReference type="InterPro" id="IPR017871">
    <property type="entry name" value="ABC_transporter-like_CS"/>
</dbReference>
<organism evidence="6 7">
    <name type="scientific">Clostridium aestuarii</name>
    <dbReference type="NCBI Taxonomy" id="338193"/>
    <lineage>
        <taxon>Bacteria</taxon>
        <taxon>Bacillati</taxon>
        <taxon>Bacillota</taxon>
        <taxon>Clostridia</taxon>
        <taxon>Eubacteriales</taxon>
        <taxon>Clostridiaceae</taxon>
        <taxon>Clostridium</taxon>
    </lineage>
</organism>